<keyword evidence="9 17" id="KW-1278">Translocase</keyword>
<dbReference type="NCBIfam" id="TIGR01652">
    <property type="entry name" value="ATPase-Plipid"/>
    <property type="match status" value="1"/>
</dbReference>
<dbReference type="SUPFAM" id="SSF81653">
    <property type="entry name" value="Calcium ATPase, transduction domain A"/>
    <property type="match status" value="1"/>
</dbReference>
<dbReference type="SUPFAM" id="SSF81660">
    <property type="entry name" value="Metal cation-transporting ATPase, ATP-binding domain N"/>
    <property type="match status" value="1"/>
</dbReference>
<dbReference type="InterPro" id="IPR032630">
    <property type="entry name" value="P_typ_ATPase_c"/>
</dbReference>
<feature type="binding site" evidence="16">
    <location>
        <position position="707"/>
    </location>
    <ligand>
        <name>Mg(2+)</name>
        <dbReference type="ChEBI" id="CHEBI:18420"/>
    </ligand>
</feature>
<evidence type="ECO:0000313" key="21">
    <source>
        <dbReference type="EMBL" id="KNE57766.1"/>
    </source>
</evidence>
<feature type="binding site" evidence="15">
    <location>
        <position position="1000"/>
    </location>
    <ligand>
        <name>ATP</name>
        <dbReference type="ChEBI" id="CHEBI:30616"/>
    </ligand>
</feature>
<feature type="compositionally biased region" description="Low complexity" evidence="18">
    <location>
        <begin position="161"/>
        <end position="186"/>
    </location>
</feature>
<feature type="binding site" evidence="15">
    <location>
        <position position="862"/>
    </location>
    <ligand>
        <name>ATP</name>
        <dbReference type="ChEBI" id="CHEBI:30616"/>
    </ligand>
</feature>
<feature type="binding site" evidence="16">
    <location>
        <position position="705"/>
    </location>
    <ligand>
        <name>Mg(2+)</name>
        <dbReference type="ChEBI" id="CHEBI:18420"/>
    </ligand>
</feature>
<feature type="transmembrane region" description="Helical" evidence="17">
    <location>
        <begin position="633"/>
        <end position="657"/>
    </location>
</feature>
<evidence type="ECO:0000256" key="6">
    <source>
        <dbReference type="ARBA" id="ARBA00022741"/>
    </source>
</evidence>
<dbReference type="InterPro" id="IPR036412">
    <property type="entry name" value="HAD-like_sf"/>
</dbReference>
<evidence type="ECO:0000259" key="19">
    <source>
        <dbReference type="Pfam" id="PF16209"/>
    </source>
</evidence>
<feature type="binding site" evidence="15">
    <location>
        <position position="919"/>
    </location>
    <ligand>
        <name>ATP</name>
        <dbReference type="ChEBI" id="CHEBI:30616"/>
    </ligand>
</feature>
<feature type="region of interest" description="Disordered" evidence="18">
    <location>
        <begin position="1434"/>
        <end position="1457"/>
    </location>
</feature>
<feature type="binding site" evidence="15">
    <location>
        <position position="706"/>
    </location>
    <ligand>
        <name>ATP</name>
        <dbReference type="ChEBI" id="CHEBI:30616"/>
    </ligand>
</feature>
<feature type="transmembrane region" description="Helical" evidence="17">
    <location>
        <begin position="1207"/>
        <end position="1227"/>
    </location>
</feature>
<evidence type="ECO:0000256" key="18">
    <source>
        <dbReference type="SAM" id="MobiDB-lite"/>
    </source>
</evidence>
<dbReference type="Gene3D" id="1.20.1110.10">
    <property type="entry name" value="Calcium-transporting ATPase, transmembrane domain"/>
    <property type="match status" value="1"/>
</dbReference>
<feature type="binding site" evidence="15">
    <location>
        <position position="885"/>
    </location>
    <ligand>
        <name>ATP</name>
        <dbReference type="ChEBI" id="CHEBI:30616"/>
    </ligand>
</feature>
<feature type="region of interest" description="Disordered" evidence="18">
    <location>
        <begin position="147"/>
        <end position="197"/>
    </location>
</feature>
<dbReference type="InterPro" id="IPR044492">
    <property type="entry name" value="P_typ_ATPase_HD_dom"/>
</dbReference>
<evidence type="ECO:0000256" key="16">
    <source>
        <dbReference type="PIRSR" id="PIRSR606539-3"/>
    </source>
</evidence>
<dbReference type="Gene3D" id="3.40.50.1000">
    <property type="entry name" value="HAD superfamily/HAD-like"/>
    <property type="match status" value="2"/>
</dbReference>
<keyword evidence="6 15" id="KW-0547">Nucleotide-binding</keyword>
<comment type="similarity">
    <text evidence="2 17">Belongs to the cation transport ATPase (P-type) (TC 3.A.3) family. Type IV subfamily.</text>
</comment>
<dbReference type="STRING" id="578462.A0A0L0S5S3"/>
<feature type="transmembrane region" description="Helical" evidence="17">
    <location>
        <begin position="1281"/>
        <end position="1300"/>
    </location>
</feature>
<dbReference type="GO" id="GO:0005524">
    <property type="term" value="F:ATP binding"/>
    <property type="evidence" value="ECO:0007669"/>
    <property type="project" value="UniProtKB-UniRule"/>
</dbReference>
<feature type="binding site" evidence="16">
    <location>
        <position position="1141"/>
    </location>
    <ligand>
        <name>Mg(2+)</name>
        <dbReference type="ChEBI" id="CHEBI:18420"/>
    </ligand>
</feature>
<evidence type="ECO:0000256" key="3">
    <source>
        <dbReference type="ARBA" id="ARBA00022448"/>
    </source>
</evidence>
<evidence type="ECO:0000256" key="11">
    <source>
        <dbReference type="ARBA" id="ARBA00023136"/>
    </source>
</evidence>
<evidence type="ECO:0000256" key="10">
    <source>
        <dbReference type="ARBA" id="ARBA00022989"/>
    </source>
</evidence>
<dbReference type="SFLD" id="SFLDG00002">
    <property type="entry name" value="C1.7:_P-type_atpase_like"/>
    <property type="match status" value="1"/>
</dbReference>
<sequence>MSKQPVPSYAGTAAKTAVPAAPLLVPPTTGPAAGSASSAASPSLASSRGRGKLAAGKAHDGKPSGFSFRRFLRRKAAAPKAARVRRQRPSSALLNQADEKAPLTPTSTVLIPPSPLALLANVDPAIVRRVFINVVYPDVDPAFRVGGGSDGESTLPPPPAGGAVDAAKVAPPASTTAPASSSSSSSQPDGKLPKFPTNEITTTKYNLLDFIPKNLAEQFRRVANSYFLAMVVLQFIPSLEVADPAFAAMPIVCIVAATAMKDGLEDFRRRIQDKQLNEELTLTLRDWANVNRTWHAWQAKIANAVTSCFRRRRKFQTTPEPTWDTTKWKDLRVGDFVLLNNNDPIPADVLILATSEMDSMCYIETKSLDGETNLKIRRGPAETAWLRTPRDCAELEGVVQCELPNPALYKFQATLVVRRHAAANRMNEDPEPTVVAEPITFGKGAIPSDPAPSYAALIGDDPNAVPVPIPAAAGLAGSSPASAAAIMTPIDLLDDVTVDLSASTGPATASAAQFVPVTDENDVAGDDEDEFLQIPVTASSLLLRGCNLRNTEWVIGLVLYTGPDTKIQLNAGATPSKRTRIEKQMNPQVILNFVILFGLCCVCAVTYMLYYAAFNFERAPFALEPYETNQSELVVAVTTFFTAVIIFQNLVPISLYVSVEVVKTMQAYFIHCDEKMYDPGIDKSCSVRSWNLSDDLGQIEYVFSDKTGTLTQNVMELRKVSIAGTIYGNEYMAADAATRTRMATQFQNEIAGLNASRQVMTTGKPITFVDRGVIPAIADPHSPVHLFFLLASLCHTVLPEKVTNGDTGETTITYKAQSPDDEALVTTAQALGVTFLNRSQAGIVLSVHGVTKLYDVLEIIEFNSTRKRMSVIVRDPDRGLLLLTKGADSIIFDRLAPGQDALRGTTLQQLQFFANDGLRTLCLAWRPLDEAAFAAWHAEYSAAALLPNGRDEAMDAVAEKLERGLTLIGATAIEDKLQDQVPETIHNLLQAGIKVWVLTGDKVETAIAIGFSSNLLEPSMTLIVIQGDDYWSTRRQLQDSLLTLLGAAPAPPAPSIPGVARDRSASTSTGSSTDPANARYALVIDGTSLRYALQDENRLLFLEVGCRCVSVVVARASPLQKAQVVDLVRKELDCLSLAIGDGANDVSMIQAANVGIGIAGHEGMQAVLASDYAIGQFRFLQRLLLVHGRWSYRRIAVMNLTFFYKNITWTLALFWFQFYCGFSAAILFEYSYINYYNLFFTVIPTLLIGIFDQDLPEFRAEAFPELFNAGIRGAYYNTLKFATHIGWAMFHSLVAYFFGYYVYTDAIVSAQGVSSDLYEAGTAIAAYAIFIANTYMAWHIKSWTWIMVVGLGFNAVLFPLYVWGYSLYSSDSPILGLDAQLLGNATFWVSLPLAIAISILPLAAVEYLATSVSPSDVDVIRHMSDAAVVRHSHVHSASPSGSPNAGTAVAPPHGAPHPVPSAPIDVEMHPTTHAAAVSPPPPAPASASARWDTLLDSITKVVDKGPVARLRAKPARPRPSSLLMMSDPDMTRRAQPVTGFAFSGDEEMLLAAESSARAASPAGSASRAASMSPTRTHHRGQRSGEWRPPAPRPPAEWGAGGEEDVELAELRGRPA</sequence>
<feature type="compositionally biased region" description="Low complexity" evidence="18">
    <location>
        <begin position="1552"/>
        <end position="1573"/>
    </location>
</feature>
<dbReference type="GO" id="GO:0005886">
    <property type="term" value="C:plasma membrane"/>
    <property type="evidence" value="ECO:0007669"/>
    <property type="project" value="TreeGrafter"/>
</dbReference>
<dbReference type="EMBL" id="GG745332">
    <property type="protein sequence ID" value="KNE57766.1"/>
    <property type="molecule type" value="Genomic_DNA"/>
</dbReference>
<dbReference type="PRINTS" id="PR00119">
    <property type="entry name" value="CATATPASE"/>
</dbReference>
<comment type="cofactor">
    <cofactor evidence="16">
        <name>Mg(2+)</name>
        <dbReference type="ChEBI" id="CHEBI:18420"/>
    </cofactor>
</comment>
<dbReference type="Pfam" id="PF16212">
    <property type="entry name" value="PhoLip_ATPase_C"/>
    <property type="match status" value="1"/>
</dbReference>
<dbReference type="PANTHER" id="PTHR24092">
    <property type="entry name" value="PROBABLE PHOSPHOLIPID-TRANSPORTING ATPASE"/>
    <property type="match status" value="1"/>
</dbReference>
<evidence type="ECO:0000256" key="8">
    <source>
        <dbReference type="ARBA" id="ARBA00022842"/>
    </source>
</evidence>
<feature type="compositionally biased region" description="Low complexity" evidence="18">
    <location>
        <begin position="10"/>
        <end position="23"/>
    </location>
</feature>
<dbReference type="PANTHER" id="PTHR24092:SF180">
    <property type="entry name" value="PHOSPHOLIPID-TRANSPORTING ATPASE DNF1-RELATED"/>
    <property type="match status" value="1"/>
</dbReference>
<keyword evidence="10 17" id="KW-1133">Transmembrane helix</keyword>
<dbReference type="Pfam" id="PF16209">
    <property type="entry name" value="PhoLip_ATPase_N"/>
    <property type="match status" value="1"/>
</dbReference>
<gene>
    <name evidence="21" type="ORF">AMAG_04619</name>
</gene>
<keyword evidence="5 16" id="KW-0479">Metal-binding</keyword>
<dbReference type="Gene3D" id="3.40.1110.10">
    <property type="entry name" value="Calcium-transporting ATPase, cytoplasmic domain N"/>
    <property type="match status" value="2"/>
</dbReference>
<dbReference type="Gene3D" id="2.70.150.10">
    <property type="entry name" value="Calcium-transporting ATPase, cytoplasmic transduction domain A"/>
    <property type="match status" value="2"/>
</dbReference>
<comment type="catalytic activity">
    <reaction evidence="13">
        <text>a 1,2-diacyl-sn-glycero-3-phosphoethanolamine(out) + ATP + H2O = a 1,2-diacyl-sn-glycero-3-phosphoethanolamine(in) + ADP + phosphate + H(+)</text>
        <dbReference type="Rhea" id="RHEA:66132"/>
        <dbReference type="ChEBI" id="CHEBI:15377"/>
        <dbReference type="ChEBI" id="CHEBI:15378"/>
        <dbReference type="ChEBI" id="CHEBI:30616"/>
        <dbReference type="ChEBI" id="CHEBI:43474"/>
        <dbReference type="ChEBI" id="CHEBI:64612"/>
        <dbReference type="ChEBI" id="CHEBI:456216"/>
    </reaction>
    <physiologicalReaction direction="left-to-right" evidence="13">
        <dbReference type="Rhea" id="RHEA:66133"/>
    </physiologicalReaction>
</comment>
<protein>
    <recommendedName>
        <fullName evidence="17">Phospholipid-transporting ATPase</fullName>
        <ecNumber evidence="17">7.6.2.1</ecNumber>
    </recommendedName>
</protein>
<feature type="binding site" evidence="15">
    <location>
        <position position="705"/>
    </location>
    <ligand>
        <name>ATP</name>
        <dbReference type="ChEBI" id="CHEBI:30616"/>
    </ligand>
</feature>
<feature type="transmembrane region" description="Helical" evidence="17">
    <location>
        <begin position="1385"/>
        <end position="1405"/>
    </location>
</feature>
<dbReference type="InterPro" id="IPR001757">
    <property type="entry name" value="P_typ_ATPase"/>
</dbReference>
<dbReference type="EC" id="7.6.2.1" evidence="17"/>
<feature type="binding site" evidence="15">
    <location>
        <position position="1121"/>
    </location>
    <ligand>
        <name>ATP</name>
        <dbReference type="ChEBI" id="CHEBI:30616"/>
    </ligand>
</feature>
<feature type="compositionally biased region" description="Low complexity" evidence="18">
    <location>
        <begin position="30"/>
        <end position="48"/>
    </location>
</feature>
<comment type="subcellular location">
    <subcellularLocation>
        <location evidence="1">Endomembrane system</location>
        <topology evidence="1">Multi-pass membrane protein</topology>
    </subcellularLocation>
    <subcellularLocation>
        <location evidence="17">Membrane</location>
        <topology evidence="17">Multi-pass membrane protein</topology>
    </subcellularLocation>
</comment>
<evidence type="ECO:0000256" key="17">
    <source>
        <dbReference type="RuleBase" id="RU362033"/>
    </source>
</evidence>
<dbReference type="VEuPathDB" id="FungiDB:AMAG_04619"/>
<dbReference type="NCBIfam" id="TIGR01494">
    <property type="entry name" value="ATPase_P-type"/>
    <property type="match status" value="1"/>
</dbReference>
<evidence type="ECO:0000313" key="22">
    <source>
        <dbReference type="Proteomes" id="UP000054350"/>
    </source>
</evidence>
<keyword evidence="3" id="KW-0813">Transport</keyword>
<proteinExistence type="inferred from homology"/>
<evidence type="ECO:0000256" key="13">
    <source>
        <dbReference type="ARBA" id="ARBA00049128"/>
    </source>
</evidence>
<feature type="binding site" evidence="15">
    <location>
        <position position="1145"/>
    </location>
    <ligand>
        <name>ATP</name>
        <dbReference type="ChEBI" id="CHEBI:30616"/>
    </ligand>
</feature>
<dbReference type="InterPro" id="IPR023214">
    <property type="entry name" value="HAD_sf"/>
</dbReference>
<feature type="binding site" evidence="16">
    <location>
        <position position="1145"/>
    </location>
    <ligand>
        <name>Mg(2+)</name>
        <dbReference type="ChEBI" id="CHEBI:18420"/>
    </ligand>
</feature>
<feature type="transmembrane region" description="Helical" evidence="17">
    <location>
        <begin position="589"/>
        <end position="613"/>
    </location>
</feature>
<dbReference type="InterPro" id="IPR032631">
    <property type="entry name" value="P-type_ATPase_N"/>
</dbReference>
<keyword evidence="8 16" id="KW-0460">Magnesium</keyword>
<keyword evidence="4 17" id="KW-0812">Transmembrane</keyword>
<accession>A0A0L0S5S3</accession>
<organism evidence="21 22">
    <name type="scientific">Allomyces macrogynus (strain ATCC 38327)</name>
    <name type="common">Allomyces javanicus var. macrogynus</name>
    <dbReference type="NCBI Taxonomy" id="578462"/>
    <lineage>
        <taxon>Eukaryota</taxon>
        <taxon>Fungi</taxon>
        <taxon>Fungi incertae sedis</taxon>
        <taxon>Blastocladiomycota</taxon>
        <taxon>Blastocladiomycetes</taxon>
        <taxon>Blastocladiales</taxon>
        <taxon>Blastocladiaceae</taxon>
        <taxon>Allomyces</taxon>
    </lineage>
</organism>
<comment type="catalytic activity">
    <reaction evidence="12 17">
        <text>ATP + H2O + phospholipidSide 1 = ADP + phosphate + phospholipidSide 2.</text>
        <dbReference type="EC" id="7.6.2.1"/>
    </reaction>
</comment>
<evidence type="ECO:0000256" key="7">
    <source>
        <dbReference type="ARBA" id="ARBA00022840"/>
    </source>
</evidence>
<dbReference type="InterPro" id="IPR006539">
    <property type="entry name" value="P-type_ATPase_IV"/>
</dbReference>
<feature type="binding site" evidence="15">
    <location>
        <position position="1144"/>
    </location>
    <ligand>
        <name>ATP</name>
        <dbReference type="ChEBI" id="CHEBI:30616"/>
    </ligand>
</feature>
<dbReference type="SUPFAM" id="SSF56784">
    <property type="entry name" value="HAD-like"/>
    <property type="match status" value="1"/>
</dbReference>
<name>A0A0L0S5S3_ALLM3</name>
<dbReference type="InterPro" id="IPR018303">
    <property type="entry name" value="ATPase_P-typ_P_site"/>
</dbReference>
<dbReference type="GO" id="GO:0045332">
    <property type="term" value="P:phospholipid translocation"/>
    <property type="evidence" value="ECO:0007669"/>
    <property type="project" value="TreeGrafter"/>
</dbReference>
<reference evidence="22" key="2">
    <citation type="submission" date="2009-11" db="EMBL/GenBank/DDBJ databases">
        <title>The Genome Sequence of Allomyces macrogynus strain ATCC 38327.</title>
        <authorList>
            <consortium name="The Broad Institute Genome Sequencing Platform"/>
            <person name="Russ C."/>
            <person name="Cuomo C."/>
            <person name="Shea T."/>
            <person name="Young S.K."/>
            <person name="Zeng Q."/>
            <person name="Koehrsen M."/>
            <person name="Haas B."/>
            <person name="Borodovsky M."/>
            <person name="Guigo R."/>
            <person name="Alvarado L."/>
            <person name="Berlin A."/>
            <person name="Borenstein D."/>
            <person name="Chen Z."/>
            <person name="Engels R."/>
            <person name="Freedman E."/>
            <person name="Gellesch M."/>
            <person name="Goldberg J."/>
            <person name="Griggs A."/>
            <person name="Gujja S."/>
            <person name="Heiman D."/>
            <person name="Hepburn T."/>
            <person name="Howarth C."/>
            <person name="Jen D."/>
            <person name="Larson L."/>
            <person name="Lewis B."/>
            <person name="Mehta T."/>
            <person name="Park D."/>
            <person name="Pearson M."/>
            <person name="Roberts A."/>
            <person name="Saif S."/>
            <person name="Shenoy N."/>
            <person name="Sisk P."/>
            <person name="Stolte C."/>
            <person name="Sykes S."/>
            <person name="Walk T."/>
            <person name="White J."/>
            <person name="Yandava C."/>
            <person name="Burger G."/>
            <person name="Gray M.W."/>
            <person name="Holland P.W.H."/>
            <person name="King N."/>
            <person name="Lang F.B.F."/>
            <person name="Roger A.J."/>
            <person name="Ruiz-Trillo I."/>
            <person name="Lander E."/>
            <person name="Nusbaum C."/>
        </authorList>
    </citation>
    <scope>NUCLEOTIDE SEQUENCE [LARGE SCALE GENOMIC DNA]</scope>
    <source>
        <strain evidence="22">ATCC 38327</strain>
    </source>
</reference>
<feature type="region of interest" description="Disordered" evidence="18">
    <location>
        <begin position="1"/>
        <end position="108"/>
    </location>
</feature>
<feature type="binding site" evidence="15">
    <location>
        <position position="1115"/>
    </location>
    <ligand>
        <name>ATP</name>
        <dbReference type="ChEBI" id="CHEBI:30616"/>
    </ligand>
</feature>
<dbReference type="OMA" id="GSIIVWY"/>
<reference evidence="21 22" key="1">
    <citation type="submission" date="2009-11" db="EMBL/GenBank/DDBJ databases">
        <title>Annotation of Allomyces macrogynus ATCC 38327.</title>
        <authorList>
            <consortium name="The Broad Institute Genome Sequencing Platform"/>
            <person name="Russ C."/>
            <person name="Cuomo C."/>
            <person name="Burger G."/>
            <person name="Gray M.W."/>
            <person name="Holland P.W.H."/>
            <person name="King N."/>
            <person name="Lang F.B.F."/>
            <person name="Roger A.J."/>
            <person name="Ruiz-Trillo I."/>
            <person name="Young S.K."/>
            <person name="Zeng Q."/>
            <person name="Gargeya S."/>
            <person name="Fitzgerald M."/>
            <person name="Haas B."/>
            <person name="Abouelleil A."/>
            <person name="Alvarado L."/>
            <person name="Arachchi H.M."/>
            <person name="Berlin A."/>
            <person name="Chapman S.B."/>
            <person name="Gearin G."/>
            <person name="Goldberg J."/>
            <person name="Griggs A."/>
            <person name="Gujja S."/>
            <person name="Hansen M."/>
            <person name="Heiman D."/>
            <person name="Howarth C."/>
            <person name="Larimer J."/>
            <person name="Lui A."/>
            <person name="MacDonald P.J.P."/>
            <person name="McCowen C."/>
            <person name="Montmayeur A."/>
            <person name="Murphy C."/>
            <person name="Neiman D."/>
            <person name="Pearson M."/>
            <person name="Priest M."/>
            <person name="Roberts A."/>
            <person name="Saif S."/>
            <person name="Shea T."/>
            <person name="Sisk P."/>
            <person name="Stolte C."/>
            <person name="Sykes S."/>
            <person name="Wortman J."/>
            <person name="Nusbaum C."/>
            <person name="Birren B."/>
        </authorList>
    </citation>
    <scope>NUCLEOTIDE SEQUENCE [LARGE SCALE GENOMIC DNA]</scope>
    <source>
        <strain evidence="21 22">ATCC 38327</strain>
    </source>
</reference>
<dbReference type="SUPFAM" id="SSF81665">
    <property type="entry name" value="Calcium ATPase, transmembrane domain M"/>
    <property type="match status" value="1"/>
</dbReference>
<feature type="compositionally biased region" description="Polar residues" evidence="18">
    <location>
        <begin position="1435"/>
        <end position="1444"/>
    </location>
</feature>
<feature type="region of interest" description="Disordered" evidence="18">
    <location>
        <begin position="1053"/>
        <end position="1073"/>
    </location>
</feature>
<keyword evidence="22" id="KW-1185">Reference proteome</keyword>
<dbReference type="GO" id="GO:0012505">
    <property type="term" value="C:endomembrane system"/>
    <property type="evidence" value="ECO:0007669"/>
    <property type="project" value="UniProtKB-SubCell"/>
</dbReference>
<dbReference type="Pfam" id="PF13246">
    <property type="entry name" value="Cation_ATPase"/>
    <property type="match status" value="1"/>
</dbReference>
<evidence type="ECO:0000256" key="9">
    <source>
        <dbReference type="ARBA" id="ARBA00022967"/>
    </source>
</evidence>
<evidence type="ECO:0000256" key="14">
    <source>
        <dbReference type="PIRSR" id="PIRSR606539-1"/>
    </source>
</evidence>
<dbReference type="OrthoDB" id="377733at2759"/>
<dbReference type="SFLD" id="SFLDS00003">
    <property type="entry name" value="Haloacid_Dehalogenase"/>
    <property type="match status" value="1"/>
</dbReference>
<dbReference type="GO" id="GO:0140326">
    <property type="term" value="F:ATPase-coupled intramembrane lipid transporter activity"/>
    <property type="evidence" value="ECO:0007669"/>
    <property type="project" value="UniProtKB-EC"/>
</dbReference>
<feature type="binding site" evidence="15">
    <location>
        <position position="1001"/>
    </location>
    <ligand>
        <name>ATP</name>
        <dbReference type="ChEBI" id="CHEBI:30616"/>
    </ligand>
</feature>
<evidence type="ECO:0000256" key="4">
    <source>
        <dbReference type="ARBA" id="ARBA00022692"/>
    </source>
</evidence>
<keyword evidence="11 17" id="KW-0472">Membrane</keyword>
<dbReference type="SFLD" id="SFLDF00027">
    <property type="entry name" value="p-type_atpase"/>
    <property type="match status" value="1"/>
</dbReference>
<dbReference type="eggNOG" id="KOG0206">
    <property type="taxonomic scope" value="Eukaryota"/>
</dbReference>
<evidence type="ECO:0000256" key="1">
    <source>
        <dbReference type="ARBA" id="ARBA00004127"/>
    </source>
</evidence>
<feature type="compositionally biased region" description="Basic residues" evidence="18">
    <location>
        <begin position="70"/>
        <end position="88"/>
    </location>
</feature>
<dbReference type="InterPro" id="IPR023299">
    <property type="entry name" value="ATPase_P-typ_cyto_dom_N"/>
</dbReference>
<evidence type="ECO:0000256" key="2">
    <source>
        <dbReference type="ARBA" id="ARBA00008109"/>
    </source>
</evidence>
<dbReference type="Proteomes" id="UP000054350">
    <property type="component" value="Unassembled WGS sequence"/>
</dbReference>
<feature type="binding site" evidence="15">
    <location>
        <position position="999"/>
    </location>
    <ligand>
        <name>ATP</name>
        <dbReference type="ChEBI" id="CHEBI:30616"/>
    </ligand>
</feature>
<dbReference type="InterPro" id="IPR023298">
    <property type="entry name" value="ATPase_P-typ_TM_dom_sf"/>
</dbReference>
<dbReference type="PROSITE" id="PS00154">
    <property type="entry name" value="ATPASE_E1_E2"/>
    <property type="match status" value="1"/>
</dbReference>
<evidence type="ECO:0000256" key="12">
    <source>
        <dbReference type="ARBA" id="ARBA00034036"/>
    </source>
</evidence>
<evidence type="ECO:0000256" key="15">
    <source>
        <dbReference type="PIRSR" id="PIRSR606539-2"/>
    </source>
</evidence>
<feature type="transmembrane region" description="Helical" evidence="17">
    <location>
        <begin position="1233"/>
        <end position="1251"/>
    </location>
</feature>
<feature type="active site" description="4-aspartylphosphate intermediate" evidence="14">
    <location>
        <position position="705"/>
    </location>
</feature>
<keyword evidence="7 15" id="KW-0067">ATP-binding</keyword>
<evidence type="ECO:0000256" key="5">
    <source>
        <dbReference type="ARBA" id="ARBA00022723"/>
    </source>
</evidence>
<feature type="domain" description="P-type ATPase C-terminal" evidence="20">
    <location>
        <begin position="1167"/>
        <end position="1414"/>
    </location>
</feature>
<feature type="region of interest" description="Disordered" evidence="18">
    <location>
        <begin position="1552"/>
        <end position="1615"/>
    </location>
</feature>
<dbReference type="FunFam" id="3.40.50.1000:FF:000014">
    <property type="entry name" value="Phospholipid-transporting ATPase"/>
    <property type="match status" value="1"/>
</dbReference>
<dbReference type="InterPro" id="IPR008250">
    <property type="entry name" value="ATPase_P-typ_transduc_dom_A_sf"/>
</dbReference>
<evidence type="ECO:0000259" key="20">
    <source>
        <dbReference type="Pfam" id="PF16212"/>
    </source>
</evidence>
<dbReference type="GO" id="GO:0016887">
    <property type="term" value="F:ATP hydrolysis activity"/>
    <property type="evidence" value="ECO:0007669"/>
    <property type="project" value="InterPro"/>
</dbReference>
<feature type="domain" description="P-type ATPase N-terminal" evidence="19">
    <location>
        <begin position="192"/>
        <end position="244"/>
    </location>
</feature>
<feature type="binding site" evidence="15">
    <location>
        <position position="707"/>
    </location>
    <ligand>
        <name>ATP</name>
        <dbReference type="ChEBI" id="CHEBI:30616"/>
    </ligand>
</feature>
<feature type="transmembrane region" description="Helical" evidence="17">
    <location>
        <begin position="1345"/>
        <end position="1365"/>
    </location>
</feature>
<feature type="transmembrane region" description="Helical" evidence="17">
    <location>
        <begin position="1320"/>
        <end position="1338"/>
    </location>
</feature>
<dbReference type="GO" id="GO:0000287">
    <property type="term" value="F:magnesium ion binding"/>
    <property type="evidence" value="ECO:0007669"/>
    <property type="project" value="UniProtKB-UniRule"/>
</dbReference>